<dbReference type="Gene3D" id="1.10.510.10">
    <property type="entry name" value="Transferase(Phosphotransferase) domain 1"/>
    <property type="match status" value="1"/>
</dbReference>
<dbReference type="Pfam" id="PF13360">
    <property type="entry name" value="PQQ_2"/>
    <property type="match status" value="2"/>
</dbReference>
<name>A0A6G4U742_9ACTN</name>
<dbReference type="Proteomes" id="UP000481583">
    <property type="component" value="Unassembled WGS sequence"/>
</dbReference>
<dbReference type="InterPro" id="IPR015943">
    <property type="entry name" value="WD40/YVTN_repeat-like_dom_sf"/>
</dbReference>
<keyword evidence="4" id="KW-1185">Reference proteome</keyword>
<dbReference type="RefSeq" id="WP_165240507.1">
    <property type="nucleotide sequence ID" value="NZ_JAAKZV010000130.1"/>
</dbReference>
<comment type="caution">
    <text evidence="3">The sequence shown here is derived from an EMBL/GenBank/DDBJ whole genome shotgun (WGS) entry which is preliminary data.</text>
</comment>
<dbReference type="Gene3D" id="2.140.10.10">
    <property type="entry name" value="Quinoprotein alcohol dehydrogenase-like superfamily"/>
    <property type="match status" value="1"/>
</dbReference>
<dbReference type="PANTHER" id="PTHR34512">
    <property type="entry name" value="CELL SURFACE PROTEIN"/>
    <property type="match status" value="1"/>
</dbReference>
<dbReference type="InterPro" id="IPR011047">
    <property type="entry name" value="Quinoprotein_ADH-like_sf"/>
</dbReference>
<protein>
    <submittedName>
        <fullName evidence="3">PQQ-binding-like beta-propeller repeat protein</fullName>
    </submittedName>
</protein>
<evidence type="ECO:0000256" key="1">
    <source>
        <dbReference type="SAM" id="MobiDB-lite"/>
    </source>
</evidence>
<dbReference type="SUPFAM" id="SSF56112">
    <property type="entry name" value="Protein kinase-like (PK-like)"/>
    <property type="match status" value="1"/>
</dbReference>
<feature type="domain" description="Pyrrolo-quinoline quinone repeat" evidence="2">
    <location>
        <begin position="514"/>
        <end position="656"/>
    </location>
</feature>
<evidence type="ECO:0000259" key="2">
    <source>
        <dbReference type="Pfam" id="PF13360"/>
    </source>
</evidence>
<feature type="region of interest" description="Disordered" evidence="1">
    <location>
        <begin position="260"/>
        <end position="279"/>
    </location>
</feature>
<dbReference type="Gene3D" id="2.130.10.10">
    <property type="entry name" value="YVTN repeat-like/Quinoprotein amine dehydrogenase"/>
    <property type="match status" value="1"/>
</dbReference>
<evidence type="ECO:0000313" key="3">
    <source>
        <dbReference type="EMBL" id="NGN67208.1"/>
    </source>
</evidence>
<dbReference type="InterPro" id="IPR002372">
    <property type="entry name" value="PQQ_rpt_dom"/>
</dbReference>
<evidence type="ECO:0000313" key="4">
    <source>
        <dbReference type="Proteomes" id="UP000481583"/>
    </source>
</evidence>
<gene>
    <name evidence="3" type="ORF">G5C51_25275</name>
</gene>
<dbReference type="SUPFAM" id="SSF50998">
    <property type="entry name" value="Quinoprotein alcohol dehydrogenase-like"/>
    <property type="match status" value="2"/>
</dbReference>
<dbReference type="PANTHER" id="PTHR34512:SF30">
    <property type="entry name" value="OUTER MEMBRANE PROTEIN ASSEMBLY FACTOR BAMB"/>
    <property type="match status" value="1"/>
</dbReference>
<dbReference type="InterPro" id="IPR011009">
    <property type="entry name" value="Kinase-like_dom_sf"/>
</dbReference>
<organism evidence="3 4">
    <name type="scientific">Streptomyces coryli</name>
    <dbReference type="NCBI Taxonomy" id="1128680"/>
    <lineage>
        <taxon>Bacteria</taxon>
        <taxon>Bacillati</taxon>
        <taxon>Actinomycetota</taxon>
        <taxon>Actinomycetes</taxon>
        <taxon>Kitasatosporales</taxon>
        <taxon>Streptomycetaceae</taxon>
        <taxon>Streptomyces</taxon>
    </lineage>
</organism>
<dbReference type="AlphaFoldDB" id="A0A6G4U742"/>
<sequence>MPTLSGTGQETAGPYRIVAELGSAPAAESGPRCVLARDQHSGRAAVVVLPPERLAADPGFRMRLWAEARNAARLPGPCPAPVAAIAPPDSGAAWVAYDCAPALPLPGALAVNGGPLPVACVLALGLALAESMLAAHALGLVHAGISPGSVLLTPSGPRLVGYGFTRAAQPGAAAPTPLDDVRALAAVLCYAASGTESPGDALPQPLHDVLTPILAARPEAVPQADALVAELRRHTQGASGWPAPVDQALAGQLGPEFATAVPDRPAPPGQPPDTAVPGRIPPSRRALLTGLAFGAAGLAVGGGGVTAWLKATEKEPKVHRTTAAPGAPPRPLWHYGLDGGRLSGAYVVGENIAVLSADIGTIGVDIRTGKKLWAREDMSVGARPTVVGKLMMTDDLGELVFVDPRTAKRKFQLTEYGIEGRTRFKYAIAGAGSTLWFMATVGEGSGGADQHAVVAYDTVKRRELWVEKLPKGYGAILSPDEGDGEGDGTISKLRGKTLLIPSQADGAGEFGYLALDPRTGKKLWHRVFPVKDMPEYLGPESFTTPDGVLISPQKENDKMVAFELRTGRKLWTRPLKSVITLGAPDVRRRVVHGVYGDYAAAFDTRTGKRRWAARIASPVGLATNVLLLSHARKTLLYRVDSGFEAFDVRDGSHRWRFATVDGGEMPGETGTMVGVAPGRALFSSELGLYALPVD</sequence>
<feature type="domain" description="Pyrrolo-quinoline quinone repeat" evidence="2">
    <location>
        <begin position="295"/>
        <end position="475"/>
    </location>
</feature>
<proteinExistence type="predicted"/>
<accession>A0A6G4U742</accession>
<reference evidence="3 4" key="1">
    <citation type="submission" date="2020-02" db="EMBL/GenBank/DDBJ databases">
        <title>Whole-genome analyses of novel actinobacteria.</title>
        <authorList>
            <person name="Sahin N."/>
        </authorList>
    </citation>
    <scope>NUCLEOTIDE SEQUENCE [LARGE SCALE GENOMIC DNA]</scope>
    <source>
        <strain evidence="3 4">A7024</strain>
    </source>
</reference>
<dbReference type="EMBL" id="JAAKZV010000130">
    <property type="protein sequence ID" value="NGN67208.1"/>
    <property type="molecule type" value="Genomic_DNA"/>
</dbReference>